<gene>
    <name evidence="1" type="ORF">BN159_5179</name>
</gene>
<dbReference type="eggNOG" id="ENOG502ZWN5">
    <property type="taxonomic scope" value="Bacteria"/>
</dbReference>
<name>K4R874_STRDJ</name>
<dbReference type="EMBL" id="HE971709">
    <property type="protein sequence ID" value="CCK29558.1"/>
    <property type="molecule type" value="Genomic_DNA"/>
</dbReference>
<dbReference type="AlphaFoldDB" id="K4R874"/>
<dbReference type="STRING" id="1214101.BN159_5179"/>
<organism evidence="1 2">
    <name type="scientific">Streptomyces davaonensis (strain DSM 101723 / JCM 4913 / KCC S-0913 / 768)</name>
    <dbReference type="NCBI Taxonomy" id="1214101"/>
    <lineage>
        <taxon>Bacteria</taxon>
        <taxon>Bacillati</taxon>
        <taxon>Actinomycetota</taxon>
        <taxon>Actinomycetes</taxon>
        <taxon>Kitasatosporales</taxon>
        <taxon>Streptomycetaceae</taxon>
        <taxon>Streptomyces</taxon>
    </lineage>
</organism>
<evidence type="ECO:0000313" key="2">
    <source>
        <dbReference type="Proteomes" id="UP000008043"/>
    </source>
</evidence>
<dbReference type="RefSeq" id="WP_015659898.1">
    <property type="nucleotide sequence ID" value="NC_020504.1"/>
</dbReference>
<evidence type="ECO:0000313" key="1">
    <source>
        <dbReference type="EMBL" id="CCK29558.1"/>
    </source>
</evidence>
<dbReference type="Proteomes" id="UP000008043">
    <property type="component" value="Chromosome"/>
</dbReference>
<accession>K4R874</accession>
<dbReference type="KEGG" id="sdv:BN159_5179"/>
<protein>
    <submittedName>
        <fullName evidence="1">Uncharacterized protein</fullName>
    </submittedName>
</protein>
<reference evidence="1 2" key="1">
    <citation type="journal article" date="2012" name="J. Bacteriol.">
        <title>Genome sequence of the bacterium Streptomyces davawensis JCM 4913 and heterologous production of the unique antibiotic roseoflavin.</title>
        <authorList>
            <person name="Jankowitsch F."/>
            <person name="Schwarz J."/>
            <person name="Ruckert C."/>
            <person name="Gust B."/>
            <person name="Szczepanowski R."/>
            <person name="Blom J."/>
            <person name="Pelzer S."/>
            <person name="Kalinowski J."/>
            <person name="Mack M."/>
        </authorList>
    </citation>
    <scope>NUCLEOTIDE SEQUENCE [LARGE SCALE GENOMIC DNA]</scope>
    <source>
        <strain evidence="2">DSM 101723 / JCM 4913 / KCC S-0913 / 768</strain>
    </source>
</reference>
<dbReference type="HOGENOM" id="CLU_1969241_0_0_11"/>
<sequence length="127" mass="14414">MASEEERPDPARREAIERITAPLDANMPDAGDFGFEAIQRLGNPVPMLVQNDGEERLELWLEPFGQDYWLEPGEAVYVTSYGVWNDHPFETVHEPGRLTVWATSWFATVSDREGKEFLPGRRDAAHG</sequence>
<dbReference type="PATRIC" id="fig|1214101.3.peg.5255"/>
<proteinExistence type="predicted"/>
<keyword evidence="2" id="KW-1185">Reference proteome</keyword>
<dbReference type="OrthoDB" id="4329452at2"/>